<evidence type="ECO:0000313" key="9">
    <source>
        <dbReference type="Proteomes" id="UP000654913"/>
    </source>
</evidence>
<feature type="compositionally biased region" description="Low complexity" evidence="5">
    <location>
        <begin position="238"/>
        <end position="340"/>
    </location>
</feature>
<dbReference type="PANTHER" id="PTHR33353">
    <property type="entry name" value="PUTATIVE (AFU_ORTHOLOGUE AFUA_1G12560)-RELATED"/>
    <property type="match status" value="1"/>
</dbReference>
<evidence type="ECO:0000256" key="2">
    <source>
        <dbReference type="ARBA" id="ARBA00004613"/>
    </source>
</evidence>
<organism evidence="8 9">
    <name type="scientific">Aspergillus puulaauensis</name>
    <dbReference type="NCBI Taxonomy" id="1220207"/>
    <lineage>
        <taxon>Eukaryota</taxon>
        <taxon>Fungi</taxon>
        <taxon>Dikarya</taxon>
        <taxon>Ascomycota</taxon>
        <taxon>Pezizomycotina</taxon>
        <taxon>Eurotiomycetes</taxon>
        <taxon>Eurotiomycetidae</taxon>
        <taxon>Eurotiales</taxon>
        <taxon>Aspergillaceae</taxon>
        <taxon>Aspergillus</taxon>
    </lineage>
</organism>
<protein>
    <recommendedName>
        <fullName evidence="7">Auxiliary Activity family 9 catalytic domain-containing protein</fullName>
    </recommendedName>
</protein>
<name>A0A7R8ALV9_9EURO</name>
<dbReference type="KEGG" id="apuu:APUU_31322A"/>
<keyword evidence="9" id="KW-1185">Reference proteome</keyword>
<reference evidence="8" key="1">
    <citation type="submission" date="2021-01" db="EMBL/GenBank/DDBJ databases">
        <authorList>
            <consortium name="Aspergillus puulaauensis MK2 genome sequencing consortium"/>
            <person name="Kazuki M."/>
            <person name="Futagami T."/>
        </authorList>
    </citation>
    <scope>NUCLEOTIDE SEQUENCE</scope>
    <source>
        <strain evidence="8">MK2</strain>
    </source>
</reference>
<evidence type="ECO:0000256" key="3">
    <source>
        <dbReference type="ARBA" id="ARBA00022525"/>
    </source>
</evidence>
<dbReference type="Gene3D" id="2.70.50.70">
    <property type="match status" value="1"/>
</dbReference>
<feature type="signal peptide" evidence="6">
    <location>
        <begin position="1"/>
        <end position="20"/>
    </location>
</feature>
<dbReference type="OrthoDB" id="4849160at2759"/>
<feature type="region of interest" description="Disordered" evidence="5">
    <location>
        <begin position="238"/>
        <end position="354"/>
    </location>
</feature>
<dbReference type="Proteomes" id="UP000654913">
    <property type="component" value="Chromosome 3"/>
</dbReference>
<evidence type="ECO:0000313" key="8">
    <source>
        <dbReference type="EMBL" id="BCS23097.1"/>
    </source>
</evidence>
<gene>
    <name evidence="8" type="ORF">APUU_31322A</name>
</gene>
<keyword evidence="3" id="KW-0964">Secreted</keyword>
<dbReference type="EMBL" id="AP024445">
    <property type="protein sequence ID" value="BCS23097.1"/>
    <property type="molecule type" value="Genomic_DNA"/>
</dbReference>
<feature type="domain" description="Auxiliary Activity family 9 catalytic" evidence="7">
    <location>
        <begin position="21"/>
        <end position="227"/>
    </location>
</feature>
<dbReference type="CDD" id="cd21175">
    <property type="entry name" value="LPMO_AA9"/>
    <property type="match status" value="1"/>
</dbReference>
<dbReference type="GeneID" id="64973102"/>
<evidence type="ECO:0000256" key="6">
    <source>
        <dbReference type="SAM" id="SignalP"/>
    </source>
</evidence>
<evidence type="ECO:0000256" key="1">
    <source>
        <dbReference type="ARBA" id="ARBA00001973"/>
    </source>
</evidence>
<proteinExistence type="predicted"/>
<reference evidence="8" key="2">
    <citation type="submission" date="2021-02" db="EMBL/GenBank/DDBJ databases">
        <title>Aspergillus puulaauensis MK2 genome sequence.</title>
        <authorList>
            <person name="Futagami T."/>
            <person name="Mori K."/>
            <person name="Kadooka C."/>
            <person name="Tanaka T."/>
        </authorList>
    </citation>
    <scope>NUCLEOTIDE SEQUENCE</scope>
    <source>
        <strain evidence="8">MK2</strain>
    </source>
</reference>
<accession>A0A7R8ALV9</accession>
<keyword evidence="4" id="KW-1015">Disulfide bond</keyword>
<keyword evidence="6" id="KW-0732">Signal</keyword>
<evidence type="ECO:0000259" key="7">
    <source>
        <dbReference type="Pfam" id="PF03443"/>
    </source>
</evidence>
<dbReference type="RefSeq" id="XP_041555291.1">
    <property type="nucleotide sequence ID" value="XM_041702513.1"/>
</dbReference>
<evidence type="ECO:0000256" key="4">
    <source>
        <dbReference type="ARBA" id="ARBA00023157"/>
    </source>
</evidence>
<comment type="subcellular location">
    <subcellularLocation>
        <location evidence="2">Secreted</location>
    </subcellularLocation>
</comment>
<dbReference type="InterPro" id="IPR005103">
    <property type="entry name" value="AA9_LPMO"/>
</dbReference>
<dbReference type="PANTHER" id="PTHR33353:SF34">
    <property type="entry name" value="ENDO-BETA-1,4-GLUCANASE D"/>
    <property type="match status" value="1"/>
</dbReference>
<dbReference type="Pfam" id="PF03443">
    <property type="entry name" value="AA9"/>
    <property type="match status" value="1"/>
</dbReference>
<dbReference type="AlphaFoldDB" id="A0A7R8ALV9"/>
<evidence type="ECO:0000256" key="5">
    <source>
        <dbReference type="SAM" id="MobiDB-lite"/>
    </source>
</evidence>
<dbReference type="GO" id="GO:0005576">
    <property type="term" value="C:extracellular region"/>
    <property type="evidence" value="ECO:0007669"/>
    <property type="project" value="UniProtKB-SubCell"/>
</dbReference>
<sequence length="415" mass="42383">MKSNFIHLAALLGTASTVAAHGYVTKIEVAGTEYPGYSPDTGVTTGLIAWSTDATDQGYVQDLHSPDIICHRGAVPGDISTEVPAGGTVTVTWSTWPEDHRGPVLDYLANCNGECTNVDKTTLKFFKIDEGGYGDNQWATNKLIQQEASWDITIPQDLKAGNYVLRHEIIALHSTTNGPQPYPQCVNLKVTSGGTSEPAGVPGIELYKGDEPGLNMNIWDEKAVPNYQIPGPKLFAAGDAGDAEATGSSTSSSAGASTSSTSSTGSSTYPTSASSTPAATLTPGSASSTPLFTSPSSQPTVTGPGTGTSPSPGTSPSKTACTAKSSGKAASATGTGSGSSHLAGPSSTPARCGAASNTSFVTISMTTTSVTTEFKTVTTTKFRTDTVSETETVTDTVTPTTCGFGQSTVTVSANC</sequence>
<dbReference type="InterPro" id="IPR049892">
    <property type="entry name" value="AA9"/>
</dbReference>
<feature type="chain" id="PRO_5031159713" description="Auxiliary Activity family 9 catalytic domain-containing protein" evidence="6">
    <location>
        <begin position="21"/>
        <end position="415"/>
    </location>
</feature>
<comment type="cofactor">
    <cofactor evidence="1">
        <name>Cu(2+)</name>
        <dbReference type="ChEBI" id="CHEBI:29036"/>
    </cofactor>
</comment>